<gene>
    <name evidence="2" type="ORF">D0809_05935</name>
</gene>
<evidence type="ECO:0000313" key="2">
    <source>
        <dbReference type="EMBL" id="TEB44738.1"/>
    </source>
</evidence>
<comment type="caution">
    <text evidence="2">The sequence shown here is derived from an EMBL/GenBank/DDBJ whole genome shotgun (WGS) entry which is preliminary data.</text>
</comment>
<dbReference type="EMBL" id="QWDN01000002">
    <property type="protein sequence ID" value="TEB44738.1"/>
    <property type="molecule type" value="Genomic_DNA"/>
</dbReference>
<reference evidence="2 3" key="1">
    <citation type="journal article" date="2018" name="Syst. Appl. Microbiol.">
        <title>Flavobacterium circumlabens sp. nov. and Flavobacterium cupreum sp. nov., two psychrotrophic species isolated from Antarctic environmental samples.</title>
        <authorList>
            <person name="Kralova S."/>
            <person name="Busse H.J."/>
            <person name="Svec P."/>
            <person name="Maslanova I."/>
            <person name="Stankova E."/>
            <person name="Bartak M."/>
            <person name="Sedlacek I."/>
        </authorList>
    </citation>
    <scope>NUCLEOTIDE SEQUENCE [LARGE SCALE GENOMIC DNA]</scope>
    <source>
        <strain evidence="2 3">CCM 8828</strain>
    </source>
</reference>
<feature type="domain" description="DUF6705" evidence="1">
    <location>
        <begin position="10"/>
        <end position="138"/>
    </location>
</feature>
<name>A0A4Y7UFQ9_9FLAO</name>
<dbReference type="Pfam" id="PF20448">
    <property type="entry name" value="DUF6705"/>
    <property type="match status" value="1"/>
</dbReference>
<sequence>MFLIFKTNIMKKIIIIGMTIASISACKAQSILPIEKEIEYVRAKTDFPESVTYLKDVNGIRDKYVGTWKGSYGGKNYELIFSKITYKPVRYTKDRLLMRYLIKDASGRVLEDTRTEPDDSGYVVTSYYYDKTFFVLLYGGRQFDCGQSGELYVMLTKDSDSIMELVLIPKRDIMLEKDCPNGVAAQLFPEVKMRLTKQ</sequence>
<evidence type="ECO:0000313" key="3">
    <source>
        <dbReference type="Proteomes" id="UP000298340"/>
    </source>
</evidence>
<protein>
    <recommendedName>
        <fullName evidence="1">DUF6705 domain-containing protein</fullName>
    </recommendedName>
</protein>
<dbReference type="PROSITE" id="PS51257">
    <property type="entry name" value="PROKAR_LIPOPROTEIN"/>
    <property type="match status" value="1"/>
</dbReference>
<organism evidence="2 3">
    <name type="scientific">Flavobacterium circumlabens</name>
    <dbReference type="NCBI Taxonomy" id="2133765"/>
    <lineage>
        <taxon>Bacteria</taxon>
        <taxon>Pseudomonadati</taxon>
        <taxon>Bacteroidota</taxon>
        <taxon>Flavobacteriia</taxon>
        <taxon>Flavobacteriales</taxon>
        <taxon>Flavobacteriaceae</taxon>
        <taxon>Flavobacterium</taxon>
    </lineage>
</organism>
<proteinExistence type="predicted"/>
<dbReference type="InterPro" id="IPR046551">
    <property type="entry name" value="DUF6705"/>
</dbReference>
<dbReference type="AlphaFoldDB" id="A0A4Y7UFQ9"/>
<evidence type="ECO:0000259" key="1">
    <source>
        <dbReference type="Pfam" id="PF20448"/>
    </source>
</evidence>
<dbReference type="Proteomes" id="UP000298340">
    <property type="component" value="Unassembled WGS sequence"/>
</dbReference>
<accession>A0A4Y7UFQ9</accession>